<dbReference type="Proteomes" id="UP000184731">
    <property type="component" value="Chromosome"/>
</dbReference>
<dbReference type="GO" id="GO:0008236">
    <property type="term" value="F:serine-type peptidase activity"/>
    <property type="evidence" value="ECO:0007669"/>
    <property type="project" value="InterPro"/>
</dbReference>
<dbReference type="PANTHER" id="PTHR43056:SF5">
    <property type="entry name" value="PEPTIDASE S9 PROLYL OLIGOPEPTIDASE CATALYTIC DOMAIN-CONTAINING PROTEIN"/>
    <property type="match status" value="1"/>
</dbReference>
<dbReference type="InterPro" id="IPR050585">
    <property type="entry name" value="Xaa-Pro_dipeptidyl-ppase/CocE"/>
</dbReference>
<dbReference type="SUPFAM" id="SSF53474">
    <property type="entry name" value="alpha/beta-Hydrolases"/>
    <property type="match status" value="1"/>
</dbReference>
<evidence type="ECO:0000259" key="1">
    <source>
        <dbReference type="Pfam" id="PF00326"/>
    </source>
</evidence>
<dbReference type="InterPro" id="IPR011042">
    <property type="entry name" value="6-blade_b-propeller_TolB-like"/>
</dbReference>
<dbReference type="Pfam" id="PF00326">
    <property type="entry name" value="Peptidase_S9"/>
    <property type="match status" value="1"/>
</dbReference>
<dbReference type="STRING" id="1915309.AXG55_12115"/>
<organism evidence="2 3">
    <name type="scientific">Silvanigrella aquatica</name>
    <dbReference type="NCBI Taxonomy" id="1915309"/>
    <lineage>
        <taxon>Bacteria</taxon>
        <taxon>Pseudomonadati</taxon>
        <taxon>Bdellovibrionota</taxon>
        <taxon>Oligoflexia</taxon>
        <taxon>Silvanigrellales</taxon>
        <taxon>Silvanigrellaceae</taxon>
        <taxon>Silvanigrella</taxon>
    </lineage>
</organism>
<dbReference type="GO" id="GO:0006508">
    <property type="term" value="P:proteolysis"/>
    <property type="evidence" value="ECO:0007669"/>
    <property type="project" value="InterPro"/>
</dbReference>
<keyword evidence="3" id="KW-1185">Reference proteome</keyword>
<feature type="domain" description="Peptidase S9 prolyl oligopeptidase catalytic" evidence="1">
    <location>
        <begin position="424"/>
        <end position="630"/>
    </location>
</feature>
<dbReference type="InterPro" id="IPR029058">
    <property type="entry name" value="AB_hydrolase_fold"/>
</dbReference>
<dbReference type="PANTHER" id="PTHR43056">
    <property type="entry name" value="PEPTIDASE S9 PROLYL OLIGOPEPTIDASE"/>
    <property type="match status" value="1"/>
</dbReference>
<dbReference type="KEGG" id="saqi:AXG55_12115"/>
<evidence type="ECO:0000313" key="3">
    <source>
        <dbReference type="Proteomes" id="UP000184731"/>
    </source>
</evidence>
<name>A0A1L4D339_9BACT</name>
<sequence>MIADSQNAKFSPWHSPITAEVIASKSISFTDLHIDKGTIYWSESRPSEKGRSVIVSFDNNGNYKDETPDSIQVGTSVHGYGGGAFYIRDGNLYFSNAKDGIVYLKEIITGKIRALIDSFEGRFADFNADPSHKYLYCIRKDDSNKSNFPPTEVVRISIQSKNVEVLFTGCDFYSSPTVSPNGKKIAWLQWNHPNMPWDATELWMADIYPDHSIQNKMQVMGSLPEAFYQPSWNENNELFVCSDRTGFWNIYRVDQNKLCEIFSKEADFGRPMWISGTRCYDFLNQNEIICCYSDKGIWKTGIIHLLDEKFKEIDNNLSCIYNIVAQENRVAYFGGNPKLPLAVLFSKNIDLEEPKIIRNSIGNSIDENYISIPEIIEYPTRDKKTAFAFYYAPKNPKYTYINDELPPLIIKVHGGPTASADCMFNAKVQYYTSRGFSYLEVNYRGSTGFGKSYREQLKGLWGILDVEDCIDAALFLCKKNKVDKNKLIIAGSSSGGLTVLSALSFHNIFKCASCTYGIADLIALSEHIHKFEAYYDQGLLGGSPQNAKQIYIERSPIHSAHHIKSPVIFFHGDKDYVVDVNQTYKISEKLKENQVYHEVYIFEGEGHGFKKAESIVNSLQKELEFFVKCL</sequence>
<accession>A0A1L4D339</accession>
<dbReference type="Gene3D" id="2.120.10.30">
    <property type="entry name" value="TolB, C-terminal domain"/>
    <property type="match status" value="1"/>
</dbReference>
<dbReference type="Gene3D" id="3.40.50.1820">
    <property type="entry name" value="alpha/beta hydrolase"/>
    <property type="match status" value="1"/>
</dbReference>
<reference evidence="2 3" key="1">
    <citation type="submission" date="2016-10" db="EMBL/GenBank/DDBJ databases">
        <title>Silvanigrella aquatica sp. nov., isolated from a freshwater lake located in the Black Forest, Germany, description of Silvanigrellaceae fam. nov., Silvanigrellales ord. nov., reclassification of the order Bdellovibrionales in the class Oligoflexia, reclassification of the families Bacteriovoracaceae and Halobacteriovoraceae in the new order Bacteriovoracales ord. nov., and reclassification of the family Pseudobacteriovoracaceae in the order Oligoflexiales.</title>
        <authorList>
            <person name="Hahn M.W."/>
            <person name="Schmidt J."/>
            <person name="Koll U."/>
            <person name="Rohde M."/>
            <person name="Verbag S."/>
            <person name="Pitt A."/>
            <person name="Nakai R."/>
            <person name="Naganuma T."/>
            <person name="Lang E."/>
        </authorList>
    </citation>
    <scope>NUCLEOTIDE SEQUENCE [LARGE SCALE GENOMIC DNA]</scope>
    <source>
        <strain evidence="2 3">MWH-Nonnen-W8red</strain>
    </source>
</reference>
<dbReference type="EMBL" id="CP017834">
    <property type="protein sequence ID" value="APJ04609.1"/>
    <property type="molecule type" value="Genomic_DNA"/>
</dbReference>
<dbReference type="InterPro" id="IPR001375">
    <property type="entry name" value="Peptidase_S9_cat"/>
</dbReference>
<protein>
    <recommendedName>
        <fullName evidence="1">Peptidase S9 prolyl oligopeptidase catalytic domain-containing protein</fullName>
    </recommendedName>
</protein>
<dbReference type="AlphaFoldDB" id="A0A1L4D339"/>
<proteinExistence type="predicted"/>
<dbReference type="RefSeq" id="WP_233231199.1">
    <property type="nucleotide sequence ID" value="NZ_CP017834.1"/>
</dbReference>
<gene>
    <name evidence="2" type="ORF">AXG55_12115</name>
</gene>
<evidence type="ECO:0000313" key="2">
    <source>
        <dbReference type="EMBL" id="APJ04609.1"/>
    </source>
</evidence>
<dbReference type="SUPFAM" id="SSF69322">
    <property type="entry name" value="Tricorn protease domain 2"/>
    <property type="match status" value="1"/>
</dbReference>